<evidence type="ECO:0000256" key="5">
    <source>
        <dbReference type="ARBA" id="ARBA00022846"/>
    </source>
</evidence>
<evidence type="ECO:0000313" key="10">
    <source>
        <dbReference type="Proteomes" id="UP001211065"/>
    </source>
</evidence>
<keyword evidence="7" id="KW-0206">Cytoskeleton</keyword>
<protein>
    <submittedName>
        <fullName evidence="9">Uncharacterized protein</fullName>
    </submittedName>
</protein>
<comment type="subcellular location">
    <subcellularLocation>
        <location evidence="1">Cell projection</location>
        <location evidence="1">Cilium</location>
        <location evidence="1">Flagellum</location>
    </subcellularLocation>
    <subcellularLocation>
        <location evidence="2">Cytoplasm</location>
        <location evidence="2">Cytoskeleton</location>
        <location evidence="2">Cilium axoneme</location>
    </subcellularLocation>
</comment>
<keyword evidence="6" id="KW-0969">Cilium</keyword>
<dbReference type="Proteomes" id="UP001211065">
    <property type="component" value="Unassembled WGS sequence"/>
</dbReference>
<dbReference type="Gene3D" id="2.20.110.10">
    <property type="entry name" value="Histone H3 K4-specific methyltransferase SET7/9 N-terminal domain"/>
    <property type="match status" value="4"/>
</dbReference>
<evidence type="ECO:0000256" key="8">
    <source>
        <dbReference type="ARBA" id="ARBA00023273"/>
    </source>
</evidence>
<comment type="caution">
    <text evidence="9">The sequence shown here is derived from an EMBL/GenBank/DDBJ whole genome shotgun (WGS) entry which is preliminary data.</text>
</comment>
<keyword evidence="3" id="KW-0963">Cytoplasm</keyword>
<dbReference type="SUPFAM" id="SSF82185">
    <property type="entry name" value="Histone H3 K4-specific methyltransferase SET7/9 N-terminal domain"/>
    <property type="match status" value="3"/>
</dbReference>
<dbReference type="AlphaFoldDB" id="A0AAD5U7E2"/>
<evidence type="ECO:0000256" key="7">
    <source>
        <dbReference type="ARBA" id="ARBA00023212"/>
    </source>
</evidence>
<keyword evidence="8" id="KW-0966">Cell projection</keyword>
<dbReference type="PANTHER" id="PTHR46613:SF1">
    <property type="entry name" value="RADIAL SPOKE HEAD 10 HOMOLOG B-RELATED"/>
    <property type="match status" value="1"/>
</dbReference>
<evidence type="ECO:0000256" key="2">
    <source>
        <dbReference type="ARBA" id="ARBA00004430"/>
    </source>
</evidence>
<reference evidence="9" key="1">
    <citation type="submission" date="2020-05" db="EMBL/GenBank/DDBJ databases">
        <title>Phylogenomic resolution of chytrid fungi.</title>
        <authorList>
            <person name="Stajich J.E."/>
            <person name="Amses K."/>
            <person name="Simmons R."/>
            <person name="Seto K."/>
            <person name="Myers J."/>
            <person name="Bonds A."/>
            <person name="Quandt C.A."/>
            <person name="Barry K."/>
            <person name="Liu P."/>
            <person name="Grigoriev I."/>
            <person name="Longcore J.E."/>
            <person name="James T.Y."/>
        </authorList>
    </citation>
    <scope>NUCLEOTIDE SEQUENCE</scope>
    <source>
        <strain evidence="9">JEL0476</strain>
    </source>
</reference>
<gene>
    <name evidence="9" type="ORF">HK099_002410</name>
</gene>
<dbReference type="GO" id="GO:0005930">
    <property type="term" value="C:axoneme"/>
    <property type="evidence" value="ECO:0007669"/>
    <property type="project" value="UniProtKB-SubCell"/>
</dbReference>
<dbReference type="InterPro" id="IPR003409">
    <property type="entry name" value="MORN"/>
</dbReference>
<keyword evidence="10" id="KW-1185">Reference proteome</keyword>
<evidence type="ECO:0000256" key="4">
    <source>
        <dbReference type="ARBA" id="ARBA00022737"/>
    </source>
</evidence>
<dbReference type="SMART" id="SM00698">
    <property type="entry name" value="MORN"/>
    <property type="match status" value="8"/>
</dbReference>
<organism evidence="9 10">
    <name type="scientific">Clydaea vesicula</name>
    <dbReference type="NCBI Taxonomy" id="447962"/>
    <lineage>
        <taxon>Eukaryota</taxon>
        <taxon>Fungi</taxon>
        <taxon>Fungi incertae sedis</taxon>
        <taxon>Chytridiomycota</taxon>
        <taxon>Chytridiomycota incertae sedis</taxon>
        <taxon>Chytridiomycetes</taxon>
        <taxon>Lobulomycetales</taxon>
        <taxon>Lobulomycetaceae</taxon>
        <taxon>Clydaea</taxon>
    </lineage>
</organism>
<dbReference type="PANTHER" id="PTHR46613">
    <property type="entry name" value="RADIAL SPOKE HEAD 10 HOMOLOG B-RELATED"/>
    <property type="match status" value="1"/>
</dbReference>
<dbReference type="GO" id="GO:0031514">
    <property type="term" value="C:motile cilium"/>
    <property type="evidence" value="ECO:0007669"/>
    <property type="project" value="UniProtKB-SubCell"/>
</dbReference>
<sequence length="877" mass="102642">MAAVEISPNAEQLISNNSTDVDNSIDNVQHLLQLPVPLNINKNDCDCIMNFNKLTETGTYEGDGNGVGHYRWFDGVSFMGNFKDNRMEGFGEYNWPESTFYKGEVKNGLRHGSGEFFCKDIASGYIGEWEEGLPHGFGKMTYDGQGLSYYEGNWLKGLKEGFGLMVYKSKNSYKGYWHQNLKQGTGLMIWEDLKESYDGEWMNGKPNGTGTHIWYIENSKHDIKPHQFPTNNAYRGGWKNGKRDGNSEENILSGYGEFFYASGAKYKGNWKDNMKNGFGVYLAEDGRRYEGYFENDRMTDEFLKFLNETPHYFKMDKLMCHYNQMDKFSFLAESNSDTVMESNTTVNTELYSKNLEHLKSLNNVFLCYNSKLIEIYKYYCEKRQKTNLSTNFMKNTFGLISRIEVWDFLKVLTKHGLSDASRIEIDRFWAMKFKNDNQYRKTRFDFPHDVNETFNYQDFLDFLLTLSIFEKKEITKKFQNKIKKKENANLKNKNTSNYEDSSKKNNFSANFTVNINAALQQQPPRFSVKSNNIVNSYSKGVHHSTSPNCNNGNAYNILKKQNFNLVLSDYLKSEIFWEEEKKLINFASSFENIKDENFKNIGGNEYSNNEDVNEQINAYERNLYQEFQRKFGDRIYKLYFQRACKREHSLEGSIGDVTMTLRDIIYMLDDFKLFDSDVTGLTINKVLSFFSQDRERISDGSFYWVEYEMVPLTLFESIFEFSKIKNNFKKLIWDKFLNDKLKKQKNDEFCLELEIKEKWNTTDTESANMEHITSDSPLTNADVLENSKIDIDDKSAMREPEQTKALENIEVKAEENLNIKFENLSIDNNFVENSKTECKQDSPVKEENLNIETLEEPFEECLLKMHDFFENLLKKQI</sequence>
<proteinExistence type="predicted"/>
<dbReference type="Pfam" id="PF02493">
    <property type="entry name" value="MORN"/>
    <property type="match status" value="8"/>
</dbReference>
<evidence type="ECO:0000256" key="3">
    <source>
        <dbReference type="ARBA" id="ARBA00022490"/>
    </source>
</evidence>
<evidence type="ECO:0000313" key="9">
    <source>
        <dbReference type="EMBL" id="KAJ3227344.1"/>
    </source>
</evidence>
<accession>A0AAD5U7E2</accession>
<evidence type="ECO:0000256" key="6">
    <source>
        <dbReference type="ARBA" id="ARBA00023069"/>
    </source>
</evidence>
<keyword evidence="5" id="KW-0282">Flagellum</keyword>
<dbReference type="EMBL" id="JADGJW010000018">
    <property type="protein sequence ID" value="KAJ3227344.1"/>
    <property type="molecule type" value="Genomic_DNA"/>
</dbReference>
<name>A0AAD5U7E2_9FUNG</name>
<keyword evidence="4" id="KW-0677">Repeat</keyword>
<evidence type="ECO:0000256" key="1">
    <source>
        <dbReference type="ARBA" id="ARBA00004230"/>
    </source>
</evidence>